<dbReference type="PANTHER" id="PTHR43755:SF1">
    <property type="entry name" value="FAD-DEPENDENT PYRIDINE NUCLEOTIDE-DISULPHIDE OXIDOREDUCTASE"/>
    <property type="match status" value="1"/>
</dbReference>
<comment type="caution">
    <text evidence="2">The sequence shown here is derived from an EMBL/GenBank/DDBJ whole genome shotgun (WGS) entry which is preliminary data.</text>
</comment>
<dbReference type="SUPFAM" id="SSF51905">
    <property type="entry name" value="FAD/NAD(P)-binding domain"/>
    <property type="match status" value="2"/>
</dbReference>
<reference evidence="2 3" key="1">
    <citation type="submission" date="2015-12" db="EMBL/GenBank/DDBJ databases">
        <title>Haloferax profundi sp. nov. isolated from the Discovery deep brine-seawater interface in the Red Sea.</title>
        <authorList>
            <person name="Zhang G."/>
            <person name="Stingl U."/>
            <person name="Rashid M."/>
        </authorList>
    </citation>
    <scope>NUCLEOTIDE SEQUENCE [LARGE SCALE GENOMIC DNA]</scope>
    <source>
        <strain evidence="2 3">SB29</strain>
    </source>
</reference>
<dbReference type="PRINTS" id="PR00368">
    <property type="entry name" value="FADPNR"/>
</dbReference>
<dbReference type="RefSeq" id="WP_058572828.1">
    <property type="nucleotide sequence ID" value="NZ_LOPV01000378.1"/>
</dbReference>
<dbReference type="Pfam" id="PF07992">
    <property type="entry name" value="Pyr_redox_2"/>
    <property type="match status" value="1"/>
</dbReference>
<evidence type="ECO:0000259" key="1">
    <source>
        <dbReference type="Pfam" id="PF07992"/>
    </source>
</evidence>
<dbReference type="GO" id="GO:0016491">
    <property type="term" value="F:oxidoreductase activity"/>
    <property type="evidence" value="ECO:0007669"/>
    <property type="project" value="InterPro"/>
</dbReference>
<evidence type="ECO:0000313" key="2">
    <source>
        <dbReference type="EMBL" id="KTG21928.1"/>
    </source>
</evidence>
<feature type="domain" description="FAD/NAD(P)-binding" evidence="1">
    <location>
        <begin position="4"/>
        <end position="298"/>
    </location>
</feature>
<keyword evidence="3" id="KW-1185">Reference proteome</keyword>
<protein>
    <submittedName>
        <fullName evidence="2">Pyridine nucleotide-disulfide oxidoreductase</fullName>
    </submittedName>
</protein>
<evidence type="ECO:0000313" key="3">
    <source>
        <dbReference type="Proteomes" id="UP000053157"/>
    </source>
</evidence>
<dbReference type="EMBL" id="LOPV01000378">
    <property type="protein sequence ID" value="KTG21928.1"/>
    <property type="molecule type" value="Genomic_DNA"/>
</dbReference>
<dbReference type="InterPro" id="IPR023753">
    <property type="entry name" value="FAD/NAD-binding_dom"/>
</dbReference>
<gene>
    <name evidence="2" type="ORF">AUR66_01890</name>
</gene>
<dbReference type="Gene3D" id="3.50.50.60">
    <property type="entry name" value="FAD/NAD(P)-binding domain"/>
    <property type="match status" value="2"/>
</dbReference>
<dbReference type="InterPro" id="IPR052541">
    <property type="entry name" value="SQRD"/>
</dbReference>
<dbReference type="OrthoDB" id="38899at2157"/>
<dbReference type="AlphaFoldDB" id="A0A0W1S7S4"/>
<dbReference type="Proteomes" id="UP000053157">
    <property type="component" value="Unassembled WGS sequence"/>
</dbReference>
<dbReference type="InterPro" id="IPR036188">
    <property type="entry name" value="FAD/NAD-bd_sf"/>
</dbReference>
<name>A0A0W1S7S4_9EURY</name>
<organism evidence="2 3">
    <name type="scientific">Haloferax profundi</name>
    <dbReference type="NCBI Taxonomy" id="1544718"/>
    <lineage>
        <taxon>Archaea</taxon>
        <taxon>Methanobacteriati</taxon>
        <taxon>Methanobacteriota</taxon>
        <taxon>Stenosarchaea group</taxon>
        <taxon>Halobacteria</taxon>
        <taxon>Halobacteriales</taxon>
        <taxon>Haloferacaceae</taxon>
        <taxon>Haloferax</taxon>
    </lineage>
</organism>
<sequence length="382" mass="41731">MTERIVIVGGGTGGTVLTNRLTDELAHEIDAGDVEVTLVNDTPEQTYKPAFLYVAFGKKTMHEARRPLSDLVDLRHANLLVDRVTGIDTESKHLTLAKDDGGLDYDHLVLAMGANLDPDEVPGLKEGGHHFYGPNGAEKLRDALAGFTEGHVVLSVIGVPHMCPAAPVEFVLMADAWFRERGIRDQVEITYTYPIMRAHGIQSIADWATELFDERDINLETFFNAEEIDPEANVVKTMEGTELDYDLLVAIPPHTGSELVSDAGLGDDGWVEVDKNTLEAKNADDVYAIGDVADLPTSKAGSVAHYAAGTVAARLASRVRGLVPTETYDGKTICFIESGMDEATFVEFGYGDEPVVREPSQLLHWSKLAYNESYWLTARGLI</sequence>
<accession>A0A0W1S7S4</accession>
<proteinExistence type="predicted"/>
<dbReference type="PANTHER" id="PTHR43755">
    <property type="match status" value="1"/>
</dbReference>